<reference evidence="8 9" key="1">
    <citation type="submission" date="2021-01" db="EMBL/GenBank/DDBJ databases">
        <title>Carboxyliciviraga sp.nov., isolated from coastal sediments.</title>
        <authorList>
            <person name="Lu D."/>
            <person name="Zhang T."/>
        </authorList>
    </citation>
    <scope>NUCLEOTIDE SEQUENCE [LARGE SCALE GENOMIC DNA]</scope>
    <source>
        <strain evidence="8 9">N1Y132</strain>
    </source>
</reference>
<dbReference type="EMBL" id="JAENRR010000049">
    <property type="protein sequence ID" value="MBK3519013.1"/>
    <property type="molecule type" value="Genomic_DNA"/>
</dbReference>
<keyword evidence="9" id="KW-1185">Reference proteome</keyword>
<organism evidence="8 9">
    <name type="scientific">Carboxylicivirga marina</name>
    <dbReference type="NCBI Taxonomy" id="2800988"/>
    <lineage>
        <taxon>Bacteria</taxon>
        <taxon>Pseudomonadati</taxon>
        <taxon>Bacteroidota</taxon>
        <taxon>Bacteroidia</taxon>
        <taxon>Marinilabiliales</taxon>
        <taxon>Marinilabiliaceae</taxon>
        <taxon>Carboxylicivirga</taxon>
    </lineage>
</organism>
<dbReference type="Pfam" id="PF07980">
    <property type="entry name" value="SusD_RagB"/>
    <property type="match status" value="1"/>
</dbReference>
<dbReference type="PROSITE" id="PS51257">
    <property type="entry name" value="PROKAR_LIPOPROTEIN"/>
    <property type="match status" value="1"/>
</dbReference>
<comment type="similarity">
    <text evidence="2">Belongs to the SusD family.</text>
</comment>
<evidence type="ECO:0000256" key="3">
    <source>
        <dbReference type="ARBA" id="ARBA00022729"/>
    </source>
</evidence>
<keyword evidence="3" id="KW-0732">Signal</keyword>
<gene>
    <name evidence="8" type="ORF">JIV24_16820</name>
</gene>
<dbReference type="RefSeq" id="WP_200466234.1">
    <property type="nucleotide sequence ID" value="NZ_JAENRR010000049.1"/>
</dbReference>
<dbReference type="Pfam" id="PF14322">
    <property type="entry name" value="SusD-like_3"/>
    <property type="match status" value="1"/>
</dbReference>
<evidence type="ECO:0000313" key="8">
    <source>
        <dbReference type="EMBL" id="MBK3519013.1"/>
    </source>
</evidence>
<dbReference type="SUPFAM" id="SSF48452">
    <property type="entry name" value="TPR-like"/>
    <property type="match status" value="1"/>
</dbReference>
<evidence type="ECO:0000256" key="1">
    <source>
        <dbReference type="ARBA" id="ARBA00004442"/>
    </source>
</evidence>
<dbReference type="InterPro" id="IPR012944">
    <property type="entry name" value="SusD_RagB_dom"/>
</dbReference>
<dbReference type="Gene3D" id="1.25.40.390">
    <property type="match status" value="1"/>
</dbReference>
<sequence>MKAIIYTFLFAVLFCSCEDELNRYPKDFLSPEVFETENDIVYALNGTYKALTGMGLAGLDYQNVEPIITDFITDNGFMDKSWMGVVEYWDQRHNQFSQFAERKWARNYMGILRANTVLTYIGDVTMTDDDRVRYDAEARFLRAYFYADLVHFYGDAPMRLEPEGIEGADRERTAKQDVIDFIYTELDSAISVLPRRLDTETGRATKGAAQALKAWVALNNYDYTITKEMCDAIITDGDYFLFHDYAGLFKPENENNSEVIFDIQYMADKTDEKLTEPWTTYFYAWSSFMADYSLANAYYTKEGLPADETNPNFNIQKPFEDRDPRLYATLAVPYSFNGYDNNGDVLYYIPYNKKAYNFSSLRINKYVNYDVEHGLRGKKATGTNTILFRYADVLLMKAEALCMTDGAGAEAEIQSLVNEVRQRQSVMMPKVEDVEGSGLSHEQLMNIIKHERRVEFAIEGTRILDIKRWNIGTEAYSNAQGYDPNLLFYWVVTDDVIVEMENDAIIPSRMMRYLSRESYFLNKIFRSEEAFREQMDNVFTPEQVADYGDLIVEYVQPKYEVYSFRERSFDAVKGYLWPIPYTEIQTNNLINNNNPGY</sequence>
<dbReference type="Proteomes" id="UP000605676">
    <property type="component" value="Unassembled WGS sequence"/>
</dbReference>
<keyword evidence="5" id="KW-0998">Cell outer membrane</keyword>
<proteinExistence type="inferred from homology"/>
<protein>
    <submittedName>
        <fullName evidence="8">RagB/SusD family nutrient uptake outer membrane protein</fullName>
    </submittedName>
</protein>
<dbReference type="InterPro" id="IPR033985">
    <property type="entry name" value="SusD-like_N"/>
</dbReference>
<evidence type="ECO:0000259" key="6">
    <source>
        <dbReference type="Pfam" id="PF07980"/>
    </source>
</evidence>
<evidence type="ECO:0000259" key="7">
    <source>
        <dbReference type="Pfam" id="PF14322"/>
    </source>
</evidence>
<evidence type="ECO:0000256" key="5">
    <source>
        <dbReference type="ARBA" id="ARBA00023237"/>
    </source>
</evidence>
<comment type="subcellular location">
    <subcellularLocation>
        <location evidence="1">Cell outer membrane</location>
    </subcellularLocation>
</comment>
<keyword evidence="4" id="KW-0472">Membrane</keyword>
<feature type="domain" description="SusD-like N-terminal" evidence="7">
    <location>
        <begin position="67"/>
        <end position="216"/>
    </location>
</feature>
<evidence type="ECO:0000256" key="4">
    <source>
        <dbReference type="ARBA" id="ARBA00023136"/>
    </source>
</evidence>
<name>A0ABS1HP44_9BACT</name>
<evidence type="ECO:0000313" key="9">
    <source>
        <dbReference type="Proteomes" id="UP000605676"/>
    </source>
</evidence>
<evidence type="ECO:0000256" key="2">
    <source>
        <dbReference type="ARBA" id="ARBA00006275"/>
    </source>
</evidence>
<feature type="domain" description="RagB/SusD" evidence="6">
    <location>
        <begin position="258"/>
        <end position="597"/>
    </location>
</feature>
<accession>A0ABS1HP44</accession>
<comment type="caution">
    <text evidence="8">The sequence shown here is derived from an EMBL/GenBank/DDBJ whole genome shotgun (WGS) entry which is preliminary data.</text>
</comment>
<dbReference type="InterPro" id="IPR011990">
    <property type="entry name" value="TPR-like_helical_dom_sf"/>
</dbReference>